<evidence type="ECO:0000313" key="2">
    <source>
        <dbReference type="EMBL" id="KAG2099299.1"/>
    </source>
</evidence>
<dbReference type="Gene3D" id="1.10.1200.10">
    <property type="entry name" value="ACP-like"/>
    <property type="match status" value="1"/>
</dbReference>
<keyword evidence="2" id="KW-0378">Hydrolase</keyword>
<dbReference type="RefSeq" id="XP_041289186.1">
    <property type="nucleotide sequence ID" value="XM_041444228.1"/>
</dbReference>
<protein>
    <submittedName>
        <fullName evidence="2">Alpha/Beta hydrolase protein</fullName>
    </submittedName>
</protein>
<comment type="caution">
    <text evidence="2">The sequence shown here is derived from an EMBL/GenBank/DDBJ whole genome shotgun (WGS) entry which is preliminary data.</text>
</comment>
<organism evidence="2 3">
    <name type="scientific">Suillus discolor</name>
    <dbReference type="NCBI Taxonomy" id="1912936"/>
    <lineage>
        <taxon>Eukaryota</taxon>
        <taxon>Fungi</taxon>
        <taxon>Dikarya</taxon>
        <taxon>Basidiomycota</taxon>
        <taxon>Agaricomycotina</taxon>
        <taxon>Agaricomycetes</taxon>
        <taxon>Agaricomycetidae</taxon>
        <taxon>Boletales</taxon>
        <taxon>Suillineae</taxon>
        <taxon>Suillaceae</taxon>
        <taxon>Suillus</taxon>
    </lineage>
</organism>
<keyword evidence="3" id="KW-1185">Reference proteome</keyword>
<dbReference type="Gene3D" id="3.40.50.1820">
    <property type="entry name" value="alpha/beta hydrolase"/>
    <property type="match status" value="1"/>
</dbReference>
<dbReference type="AlphaFoldDB" id="A0A9P7F0J2"/>
<sequence length="312" mass="34464">MFATLGRAMLECGEPTGSICLMEHEYNMGAVWACLLAGYLPCLQPAPSAQQAHKEGYAAHIKQLFESPGPTEYLCEDDHPATSLCRLHPCEPDEEDCCRKTMSVSFVVPSIETEKLLIKICASIFNLVKSEASVSDNFFEIGGTSLDAIWLKCEGEKHFDLPDIPTIQILKHLDTTIVPLPATGYNTLIFFVYPGVAEVLIFVNLAKYFQNERPFYAFRARGFGSGHPPFTSMDEMISYYVAAAKRIQATVLYAIAGYSYGVVVAFEIAKQLEAMGEEVRCFAPINIPPNISDRMRGLDWTAASLNLSAFLG</sequence>
<dbReference type="EMBL" id="JABBWM010000058">
    <property type="protein sequence ID" value="KAG2099299.1"/>
    <property type="molecule type" value="Genomic_DNA"/>
</dbReference>
<accession>A0A9P7F0J2</accession>
<dbReference type="GeneID" id="64706487"/>
<dbReference type="OrthoDB" id="2684391at2759"/>
<dbReference type="InterPro" id="IPR029058">
    <property type="entry name" value="AB_hydrolase_fold"/>
</dbReference>
<reference evidence="2" key="1">
    <citation type="journal article" date="2020" name="New Phytol.">
        <title>Comparative genomics reveals dynamic genome evolution in host specialist ectomycorrhizal fungi.</title>
        <authorList>
            <person name="Lofgren L.A."/>
            <person name="Nguyen N.H."/>
            <person name="Vilgalys R."/>
            <person name="Ruytinx J."/>
            <person name="Liao H.L."/>
            <person name="Branco S."/>
            <person name="Kuo A."/>
            <person name="LaButti K."/>
            <person name="Lipzen A."/>
            <person name="Andreopoulos W."/>
            <person name="Pangilinan J."/>
            <person name="Riley R."/>
            <person name="Hundley H."/>
            <person name="Na H."/>
            <person name="Barry K."/>
            <person name="Grigoriev I.V."/>
            <person name="Stajich J.E."/>
            <person name="Kennedy P.G."/>
        </authorList>
    </citation>
    <scope>NUCLEOTIDE SEQUENCE</scope>
    <source>
        <strain evidence="2">FC423</strain>
    </source>
</reference>
<dbReference type="SUPFAM" id="SSF47336">
    <property type="entry name" value="ACP-like"/>
    <property type="match status" value="1"/>
</dbReference>
<dbReference type="GO" id="GO:0016787">
    <property type="term" value="F:hydrolase activity"/>
    <property type="evidence" value="ECO:0007669"/>
    <property type="project" value="UniProtKB-KW"/>
</dbReference>
<proteinExistence type="predicted"/>
<dbReference type="InterPro" id="IPR036736">
    <property type="entry name" value="ACP-like_sf"/>
</dbReference>
<dbReference type="InterPro" id="IPR001031">
    <property type="entry name" value="Thioesterase"/>
</dbReference>
<evidence type="ECO:0000259" key="1">
    <source>
        <dbReference type="Pfam" id="PF00975"/>
    </source>
</evidence>
<evidence type="ECO:0000313" key="3">
    <source>
        <dbReference type="Proteomes" id="UP000823399"/>
    </source>
</evidence>
<dbReference type="Proteomes" id="UP000823399">
    <property type="component" value="Unassembled WGS sequence"/>
</dbReference>
<name>A0A9P7F0J2_9AGAM</name>
<feature type="domain" description="Thioesterase" evidence="1">
    <location>
        <begin position="189"/>
        <end position="289"/>
    </location>
</feature>
<dbReference type="SUPFAM" id="SSF53474">
    <property type="entry name" value="alpha/beta-Hydrolases"/>
    <property type="match status" value="1"/>
</dbReference>
<gene>
    <name evidence="2" type="ORF">F5147DRAFT_839474</name>
</gene>
<dbReference type="Pfam" id="PF00975">
    <property type="entry name" value="Thioesterase"/>
    <property type="match status" value="1"/>
</dbReference>